<proteinExistence type="predicted"/>
<gene>
    <name evidence="1" type="ORF">GGI25_005173</name>
</gene>
<comment type="caution">
    <text evidence="1">The sequence shown here is derived from an EMBL/GenBank/DDBJ whole genome shotgun (WGS) entry which is preliminary data.</text>
</comment>
<reference evidence="1" key="1">
    <citation type="submission" date="2022-07" db="EMBL/GenBank/DDBJ databases">
        <title>Phylogenomic reconstructions and comparative analyses of Kickxellomycotina fungi.</title>
        <authorList>
            <person name="Reynolds N.K."/>
            <person name="Stajich J.E."/>
            <person name="Barry K."/>
            <person name="Grigoriev I.V."/>
            <person name="Crous P."/>
            <person name="Smith M.E."/>
        </authorList>
    </citation>
    <scope>NUCLEOTIDE SEQUENCE</scope>
    <source>
        <strain evidence="1">NRRL 3115</strain>
    </source>
</reference>
<protein>
    <submittedName>
        <fullName evidence="1">Uncharacterized protein</fullName>
    </submittedName>
</protein>
<organism evidence="1 2">
    <name type="scientific">Coemansia spiralis</name>
    <dbReference type="NCBI Taxonomy" id="417178"/>
    <lineage>
        <taxon>Eukaryota</taxon>
        <taxon>Fungi</taxon>
        <taxon>Fungi incertae sedis</taxon>
        <taxon>Zoopagomycota</taxon>
        <taxon>Kickxellomycotina</taxon>
        <taxon>Kickxellomycetes</taxon>
        <taxon>Kickxellales</taxon>
        <taxon>Kickxellaceae</taxon>
        <taxon>Coemansia</taxon>
    </lineage>
</organism>
<dbReference type="EMBL" id="JANBTW010000085">
    <property type="protein sequence ID" value="KAJ2672291.1"/>
    <property type="molecule type" value="Genomic_DNA"/>
</dbReference>
<accession>A0A9W8KWQ6</accession>
<evidence type="ECO:0000313" key="2">
    <source>
        <dbReference type="Proteomes" id="UP001151518"/>
    </source>
</evidence>
<dbReference type="AlphaFoldDB" id="A0A9W8KWQ6"/>
<sequence>MKSRQNKSWRCSTHMQLKLWDAEENRIFFSHFARTLSITRSTGLRLTRGILDMGSLGTILKGLETSDYDWLLMDELEADYPQGCWWEMVWALAELQNKLPNHSIHEINYKTIRAVESLVIPLNAMFQGGQVGQQFLLNQPYHPLTMAVFRHNGESFIDHFVQMMIEHHGERMIAFLQVCKENLVRLSSPSVDDLVVKMNRLSLEA</sequence>
<evidence type="ECO:0000313" key="1">
    <source>
        <dbReference type="EMBL" id="KAJ2672291.1"/>
    </source>
</evidence>
<dbReference type="Proteomes" id="UP001151518">
    <property type="component" value="Unassembled WGS sequence"/>
</dbReference>
<name>A0A9W8KWQ6_9FUNG</name>
<dbReference type="OrthoDB" id="5536336at2759"/>